<evidence type="ECO:0000313" key="2">
    <source>
        <dbReference type="Proteomes" id="UP000518904"/>
    </source>
</evidence>
<organism evidence="1 2">
    <name type="scientific">Vibrio parahaemolyticus</name>
    <dbReference type="NCBI Taxonomy" id="670"/>
    <lineage>
        <taxon>Bacteria</taxon>
        <taxon>Pseudomonadati</taxon>
        <taxon>Pseudomonadota</taxon>
        <taxon>Gammaproteobacteria</taxon>
        <taxon>Vibrionales</taxon>
        <taxon>Vibrionaceae</taxon>
        <taxon>Vibrio</taxon>
    </lineage>
</organism>
<comment type="caution">
    <text evidence="1">The sequence shown here is derived from an EMBL/GenBank/DDBJ whole genome shotgun (WGS) entry which is preliminary data.</text>
</comment>
<dbReference type="Proteomes" id="UP000518904">
    <property type="component" value="Unassembled WGS sequence"/>
</dbReference>
<gene>
    <name evidence="1" type="ORF">HKB16_13180</name>
</gene>
<sequence length="84" mass="9222">SDAQDSVGVAENILQQAAGASFGIAVSWARGLDYMTEGQYLRGVEYMTPKWIKDVFRTARYASEGGTVTNRNGEIIIDDVTLFE</sequence>
<feature type="non-terminal residue" evidence="1">
    <location>
        <position position="84"/>
    </location>
</feature>
<dbReference type="AlphaFoldDB" id="A0A7Y0XCY5"/>
<evidence type="ECO:0000313" key="1">
    <source>
        <dbReference type="EMBL" id="NMU83842.1"/>
    </source>
</evidence>
<feature type="non-terminal residue" evidence="1">
    <location>
        <position position="1"/>
    </location>
</feature>
<proteinExistence type="predicted"/>
<name>A0A7Y0XCY5_VIBPH</name>
<accession>A0A7Y0XCY5</accession>
<reference evidence="1 2" key="1">
    <citation type="submission" date="2020-04" db="EMBL/GenBank/DDBJ databases">
        <title>Whole-genome sequencing of Vibrio spp. from China reveals different genetic environments of blaCTX-M-14 among diverse lineages.</title>
        <authorList>
            <person name="Zheng Z."/>
            <person name="Ye L."/>
            <person name="Chen S."/>
        </authorList>
    </citation>
    <scope>NUCLEOTIDE SEQUENCE [LARGE SCALE GENOMIC DNA]</scope>
    <source>
        <strain evidence="1 2">Vb0551</strain>
    </source>
</reference>
<protein>
    <submittedName>
        <fullName evidence="1">Uncharacterized protein</fullName>
    </submittedName>
</protein>
<dbReference type="EMBL" id="JABCLB010001183">
    <property type="protein sequence ID" value="NMU83842.1"/>
    <property type="molecule type" value="Genomic_DNA"/>
</dbReference>